<keyword evidence="1" id="KW-0862">Zinc</keyword>
<comment type="similarity">
    <text evidence="1">Belongs to the zinc-containing alcohol dehydrogenase family. Quinone oxidoreductase subfamily.</text>
</comment>
<dbReference type="PANTHER" id="PTHR43482">
    <property type="entry name" value="PROTEIN AST1-RELATED"/>
    <property type="match status" value="1"/>
</dbReference>
<evidence type="ECO:0000313" key="3">
    <source>
        <dbReference type="EMBL" id="MFC0047402.1"/>
    </source>
</evidence>
<dbReference type="Proteomes" id="UP001589813">
    <property type="component" value="Unassembled WGS sequence"/>
</dbReference>
<organism evidence="3 4">
    <name type="scientific">Rheinheimera tilapiae</name>
    <dbReference type="NCBI Taxonomy" id="875043"/>
    <lineage>
        <taxon>Bacteria</taxon>
        <taxon>Pseudomonadati</taxon>
        <taxon>Pseudomonadota</taxon>
        <taxon>Gammaproteobacteria</taxon>
        <taxon>Chromatiales</taxon>
        <taxon>Chromatiaceae</taxon>
        <taxon>Rheinheimera</taxon>
    </lineage>
</organism>
<dbReference type="Pfam" id="PF08240">
    <property type="entry name" value="ADH_N"/>
    <property type="match status" value="1"/>
</dbReference>
<dbReference type="InterPro" id="IPR013154">
    <property type="entry name" value="ADH-like_N"/>
</dbReference>
<dbReference type="InterPro" id="IPR052585">
    <property type="entry name" value="Lipid_raft_assoc_Zn_ADH"/>
</dbReference>
<dbReference type="Pfam" id="PF13602">
    <property type="entry name" value="ADH_zinc_N_2"/>
    <property type="match status" value="1"/>
</dbReference>
<protein>
    <recommendedName>
        <fullName evidence="1">Zinc-type alcohol dehydrogenase-like protein</fullName>
    </recommendedName>
</protein>
<feature type="domain" description="Enoyl reductase (ER)" evidence="2">
    <location>
        <begin position="26"/>
        <end position="350"/>
    </location>
</feature>
<dbReference type="SUPFAM" id="SSF51735">
    <property type="entry name" value="NAD(P)-binding Rossmann-fold domains"/>
    <property type="match status" value="1"/>
</dbReference>
<dbReference type="PANTHER" id="PTHR43482:SF1">
    <property type="entry name" value="PROTEIN AST1-RELATED"/>
    <property type="match status" value="1"/>
</dbReference>
<name>A0ABV6B958_9GAMM</name>
<keyword evidence="4" id="KW-1185">Reference proteome</keyword>
<dbReference type="InterPro" id="IPR014182">
    <property type="entry name" value="ADH_Zn_typ-1"/>
</dbReference>
<evidence type="ECO:0000256" key="1">
    <source>
        <dbReference type="RuleBase" id="RU364000"/>
    </source>
</evidence>
<dbReference type="SMART" id="SM00829">
    <property type="entry name" value="PKS_ER"/>
    <property type="match status" value="1"/>
</dbReference>
<dbReference type="Gene3D" id="3.90.180.10">
    <property type="entry name" value="Medium-chain alcohol dehydrogenases, catalytic domain"/>
    <property type="match status" value="1"/>
</dbReference>
<proteinExistence type="inferred from homology"/>
<gene>
    <name evidence="3" type="ORF">ACFFJP_03735</name>
</gene>
<dbReference type="NCBIfam" id="TIGR02817">
    <property type="entry name" value="adh_fam_1"/>
    <property type="match status" value="1"/>
</dbReference>
<accession>A0ABV6B958</accession>
<sequence>MSATQLIPTMMPAVGYLQSLPISDEQALIDLALPVPAPGPYDLLVKVEAIAANPVDYKIRQRRVPQSTDGVVSAEVLGWDASGVVVATGDAVTAYKVGDAVFYAGALNRPGANSAYHLVDERLVGPKPQSLSFADAAALPLTAITAWEMLFDRLQLEQPSPQFKRKVLLVSGAAGGVGSVLIQLTKLKTDAFVIATASRPESQAWVSALGADAVINHQLPLADELKRIGIDAVSHVVSLVDTAAYYQQFIDALAPQGKLALIDDPVEALDIRPLKLKSLSLHWELMFTRSLFQTPDQIAQQQLLREVSALVDAGLLKSTAGQHLGVINAANLRQAHTLLEQGSVIGKLVLAGFGDI</sequence>
<dbReference type="InterPro" id="IPR011032">
    <property type="entry name" value="GroES-like_sf"/>
</dbReference>
<evidence type="ECO:0000313" key="4">
    <source>
        <dbReference type="Proteomes" id="UP001589813"/>
    </source>
</evidence>
<dbReference type="Gene3D" id="3.40.50.720">
    <property type="entry name" value="NAD(P)-binding Rossmann-like Domain"/>
    <property type="match status" value="1"/>
</dbReference>
<dbReference type="InterPro" id="IPR020843">
    <property type="entry name" value="ER"/>
</dbReference>
<comment type="caution">
    <text evidence="3">The sequence shown here is derived from an EMBL/GenBank/DDBJ whole genome shotgun (WGS) entry which is preliminary data.</text>
</comment>
<keyword evidence="1" id="KW-0560">Oxidoreductase</keyword>
<evidence type="ECO:0000259" key="2">
    <source>
        <dbReference type="SMART" id="SM00829"/>
    </source>
</evidence>
<dbReference type="RefSeq" id="WP_377240665.1">
    <property type="nucleotide sequence ID" value="NZ_JBHLXP010000001.1"/>
</dbReference>
<dbReference type="InterPro" id="IPR036291">
    <property type="entry name" value="NAD(P)-bd_dom_sf"/>
</dbReference>
<dbReference type="CDD" id="cd08252">
    <property type="entry name" value="AL_MDR"/>
    <property type="match status" value="1"/>
</dbReference>
<reference evidence="3 4" key="1">
    <citation type="submission" date="2024-09" db="EMBL/GenBank/DDBJ databases">
        <authorList>
            <person name="Sun Q."/>
            <person name="Mori K."/>
        </authorList>
    </citation>
    <scope>NUCLEOTIDE SEQUENCE [LARGE SCALE GENOMIC DNA]</scope>
    <source>
        <strain evidence="3 4">KCTC 23315</strain>
    </source>
</reference>
<dbReference type="SUPFAM" id="SSF50129">
    <property type="entry name" value="GroES-like"/>
    <property type="match status" value="1"/>
</dbReference>
<keyword evidence="1" id="KW-0479">Metal-binding</keyword>
<dbReference type="EMBL" id="JBHLXP010000001">
    <property type="protein sequence ID" value="MFC0047402.1"/>
    <property type="molecule type" value="Genomic_DNA"/>
</dbReference>